<dbReference type="GO" id="GO:0031966">
    <property type="term" value="C:mitochondrial membrane"/>
    <property type="evidence" value="ECO:0007669"/>
    <property type="project" value="UniProtKB-SubCell"/>
</dbReference>
<keyword evidence="10 17" id="KW-0249">Electron transport</keyword>
<dbReference type="PANTHER" id="PTHR43507">
    <property type="entry name" value="NADH-UBIQUINONE OXIDOREDUCTASE CHAIN 4"/>
    <property type="match status" value="1"/>
</dbReference>
<dbReference type="EMBL" id="OL678036">
    <property type="protein sequence ID" value="UZZ44205.1"/>
    <property type="molecule type" value="Genomic_DNA"/>
</dbReference>
<dbReference type="InterPro" id="IPR001750">
    <property type="entry name" value="ND/Mrp_TM"/>
</dbReference>
<dbReference type="InterPro" id="IPR003918">
    <property type="entry name" value="NADH_UbQ_OxRdtase"/>
</dbReference>
<dbReference type="GO" id="GO:0003954">
    <property type="term" value="F:NADH dehydrogenase activity"/>
    <property type="evidence" value="ECO:0007669"/>
    <property type="project" value="TreeGrafter"/>
</dbReference>
<feature type="transmembrane region" description="Helical" evidence="17">
    <location>
        <begin position="405"/>
        <end position="424"/>
    </location>
</feature>
<feature type="transmembrane region" description="Helical" evidence="17">
    <location>
        <begin position="328"/>
        <end position="347"/>
    </location>
</feature>
<evidence type="ECO:0000256" key="9">
    <source>
        <dbReference type="ARBA" id="ARBA00022967"/>
    </source>
</evidence>
<comment type="function">
    <text evidence="1">Core subunit of the mitochondrial membrane respiratory chain NADH dehydrogenase (Complex I) that is believed to belong to the minimal assembly required for catalysis. Complex I functions in the transfer of electrons from NADH to the respiratory chain. The immediate electron acceptor for the enzyme is believed to be ubiquinone.</text>
</comment>
<name>A0A9E8LP31_9NEOP</name>
<evidence type="ECO:0000256" key="4">
    <source>
        <dbReference type="ARBA" id="ARBA00012944"/>
    </source>
</evidence>
<feature type="transmembrane region" description="Helical" evidence="17">
    <location>
        <begin position="106"/>
        <end position="126"/>
    </location>
</feature>
<keyword evidence="15 17" id="KW-0472">Membrane</keyword>
<feature type="domain" description="NADH:quinone oxidoreductase/Mrp antiporter transmembrane" evidence="18">
    <location>
        <begin position="103"/>
        <end position="383"/>
    </location>
</feature>
<comment type="similarity">
    <text evidence="3 17">Belongs to the complex I subunit 4 family.</text>
</comment>
<gene>
    <name evidence="19" type="primary">ND4</name>
</gene>
<feature type="transmembrane region" description="Helical" evidence="17">
    <location>
        <begin position="43"/>
        <end position="67"/>
    </location>
</feature>
<geneLocation type="mitochondrion" evidence="19"/>
<dbReference type="Pfam" id="PF00361">
    <property type="entry name" value="Proton_antipo_M"/>
    <property type="match status" value="1"/>
</dbReference>
<dbReference type="EC" id="7.1.1.2" evidence="4 17"/>
<feature type="transmembrane region" description="Helical" evidence="17">
    <location>
        <begin position="7"/>
        <end position="37"/>
    </location>
</feature>
<keyword evidence="12 17" id="KW-0520">NAD</keyword>
<dbReference type="GO" id="GO:0042773">
    <property type="term" value="P:ATP synthesis coupled electron transport"/>
    <property type="evidence" value="ECO:0007669"/>
    <property type="project" value="InterPro"/>
</dbReference>
<evidence type="ECO:0000256" key="3">
    <source>
        <dbReference type="ARBA" id="ARBA00009025"/>
    </source>
</evidence>
<dbReference type="GO" id="GO:0048039">
    <property type="term" value="F:ubiquinone binding"/>
    <property type="evidence" value="ECO:0007669"/>
    <property type="project" value="TreeGrafter"/>
</dbReference>
<reference evidence="19" key="2">
    <citation type="journal article" date="2022" name="Syst. Entomol.">
        <title>Massive gene rearrangements of mitochondrial genomes and implications for the phylogeny of Trichoptera (Insecta).</title>
        <authorList>
            <person name="Ge X."/>
            <person name="Peng L."/>
            <person name="Vogler A.P."/>
            <person name="Morse J.C."/>
            <person name="Yang L."/>
            <person name="Sun C."/>
            <person name="Wang B."/>
        </authorList>
    </citation>
    <scope>NUCLEOTIDE SEQUENCE</scope>
</reference>
<feature type="transmembrane region" description="Helical" evidence="17">
    <location>
        <begin position="295"/>
        <end position="316"/>
    </location>
</feature>
<feature type="transmembrane region" description="Helical" evidence="17">
    <location>
        <begin position="232"/>
        <end position="254"/>
    </location>
</feature>
<evidence type="ECO:0000256" key="13">
    <source>
        <dbReference type="ARBA" id="ARBA00023075"/>
    </source>
</evidence>
<feature type="transmembrane region" description="Helical" evidence="17">
    <location>
        <begin position="207"/>
        <end position="226"/>
    </location>
</feature>
<feature type="transmembrane region" description="Helical" evidence="17">
    <location>
        <begin position="163"/>
        <end position="187"/>
    </location>
</feature>
<dbReference type="PANTHER" id="PTHR43507:SF20">
    <property type="entry name" value="NADH-UBIQUINONE OXIDOREDUCTASE CHAIN 4"/>
    <property type="match status" value="1"/>
</dbReference>
<evidence type="ECO:0000256" key="12">
    <source>
        <dbReference type="ARBA" id="ARBA00023027"/>
    </source>
</evidence>
<sequence>MLMLLFSFLFLLFSFFFMNYWLILNFMFMLLFIFFMINMNNLMFYNISLIFSLDIYSFGLIFLMIWICSLNMMISINYYSFNMIYLLNNFILILILLMMFSVMNLFYFYLLFESSLIPILLMIIGWGNQVDRIQAGIYLLFYTMLFSIPMLICIMKIKMIMNTFYMIFILNLNDFMVYLLLILSFLVKMPMYFIHLWLLKAHTEAPLGGSMILAGILLKMGGYGIIRVMKFMINISLNLNILWMVISILGGVYVSIMCMIQMDMKLLIACSSIVHMSLVIGGLMTMSFWGMFGAYILMIGHGLSSSGLFILVNYYYELLLSRSLMISKGMLTLFPILTLWWFLMLSSNMASPPTLNLLGEISLFNSILNWSMINMIFIILISFFSVAYSLYIYTFCHHGKFLSGLVVYILGTYKDYLILIMHWLPMNFLILKFDFIFLLI</sequence>
<protein>
    <recommendedName>
        <fullName evidence="5 17">NADH-ubiquinone oxidoreductase chain 4</fullName>
        <ecNumber evidence="4 17">7.1.1.2</ecNumber>
    </recommendedName>
</protein>
<dbReference type="AlphaFoldDB" id="A0A9E8LP31"/>
<keyword evidence="8 17" id="KW-0812">Transmembrane</keyword>
<evidence type="ECO:0000256" key="8">
    <source>
        <dbReference type="ARBA" id="ARBA00022692"/>
    </source>
</evidence>
<evidence type="ECO:0000256" key="15">
    <source>
        <dbReference type="ARBA" id="ARBA00023136"/>
    </source>
</evidence>
<dbReference type="GO" id="GO:0008137">
    <property type="term" value="F:NADH dehydrogenase (ubiquinone) activity"/>
    <property type="evidence" value="ECO:0007669"/>
    <property type="project" value="UniProtKB-UniRule"/>
</dbReference>
<feature type="transmembrane region" description="Helical" evidence="17">
    <location>
        <begin position="79"/>
        <end position="100"/>
    </location>
</feature>
<evidence type="ECO:0000256" key="11">
    <source>
        <dbReference type="ARBA" id="ARBA00022989"/>
    </source>
</evidence>
<accession>A0A9E8LP31</accession>
<keyword evidence="11 17" id="KW-1133">Transmembrane helix</keyword>
<comment type="subcellular location">
    <subcellularLocation>
        <location evidence="2 17">Mitochondrion membrane</location>
        <topology evidence="2 17">Multi-pass membrane protein</topology>
    </subcellularLocation>
</comment>
<organism evidence="19">
    <name type="scientific">Nyctiophylax orbicularis</name>
    <dbReference type="NCBI Taxonomy" id="2904907"/>
    <lineage>
        <taxon>Eukaryota</taxon>
        <taxon>Metazoa</taxon>
        <taxon>Ecdysozoa</taxon>
        <taxon>Arthropoda</taxon>
        <taxon>Hexapoda</taxon>
        <taxon>Insecta</taxon>
        <taxon>Pterygota</taxon>
        <taxon>Neoptera</taxon>
        <taxon>Endopterygota</taxon>
        <taxon>Trichoptera</taxon>
        <taxon>Annulipalpia</taxon>
        <taxon>Psychomyioidea</taxon>
        <taxon>Polycentropodidae</taxon>
        <taxon>Polycentropodinae</taxon>
        <taxon>Nyctiophylax</taxon>
    </lineage>
</organism>
<dbReference type="PRINTS" id="PR01437">
    <property type="entry name" value="NUOXDRDTASE4"/>
</dbReference>
<dbReference type="GeneID" id="77426191"/>
<evidence type="ECO:0000256" key="1">
    <source>
        <dbReference type="ARBA" id="ARBA00003257"/>
    </source>
</evidence>
<keyword evidence="9" id="KW-1278">Translocase</keyword>
<evidence type="ECO:0000256" key="10">
    <source>
        <dbReference type="ARBA" id="ARBA00022982"/>
    </source>
</evidence>
<evidence type="ECO:0000313" key="19">
    <source>
        <dbReference type="EMBL" id="UZZ44205.1"/>
    </source>
</evidence>
<reference evidence="19" key="1">
    <citation type="submission" date="2021-11" db="EMBL/GenBank/DDBJ databases">
        <authorList>
            <person name="Ge X.-Y."/>
            <person name="Peng L."/>
            <person name="Sun C.-H."/>
            <person name="Wang B.-X."/>
        </authorList>
    </citation>
    <scope>NUCLEOTIDE SEQUENCE</scope>
</reference>
<keyword evidence="6 17" id="KW-0813">Transport</keyword>
<evidence type="ECO:0000256" key="7">
    <source>
        <dbReference type="ARBA" id="ARBA00022660"/>
    </source>
</evidence>
<evidence type="ECO:0000256" key="6">
    <source>
        <dbReference type="ARBA" id="ARBA00022448"/>
    </source>
</evidence>
<evidence type="ECO:0000256" key="14">
    <source>
        <dbReference type="ARBA" id="ARBA00023128"/>
    </source>
</evidence>
<evidence type="ECO:0000256" key="17">
    <source>
        <dbReference type="RuleBase" id="RU003297"/>
    </source>
</evidence>
<proteinExistence type="inferred from homology"/>
<comment type="catalytic activity">
    <reaction evidence="16 17">
        <text>a ubiquinone + NADH + 5 H(+)(in) = a ubiquinol + NAD(+) + 4 H(+)(out)</text>
        <dbReference type="Rhea" id="RHEA:29091"/>
        <dbReference type="Rhea" id="RHEA-COMP:9565"/>
        <dbReference type="Rhea" id="RHEA-COMP:9566"/>
        <dbReference type="ChEBI" id="CHEBI:15378"/>
        <dbReference type="ChEBI" id="CHEBI:16389"/>
        <dbReference type="ChEBI" id="CHEBI:17976"/>
        <dbReference type="ChEBI" id="CHEBI:57540"/>
        <dbReference type="ChEBI" id="CHEBI:57945"/>
        <dbReference type="EC" id="7.1.1.2"/>
    </reaction>
</comment>
<feature type="transmembrane region" description="Helical" evidence="17">
    <location>
        <begin position="367"/>
        <end position="393"/>
    </location>
</feature>
<comment type="function">
    <text evidence="17">Core subunit of the mitochondrial membrane respiratory chain NADH dehydrogenase (Complex I) which catalyzes electron transfer from NADH through the respiratory chain, using ubiquinone as an electron acceptor. Essential for the catalytic activity and assembly of complex I.</text>
</comment>
<evidence type="ECO:0000256" key="16">
    <source>
        <dbReference type="ARBA" id="ARBA00049551"/>
    </source>
</evidence>
<dbReference type="GO" id="GO:0015990">
    <property type="term" value="P:electron transport coupled proton transport"/>
    <property type="evidence" value="ECO:0007669"/>
    <property type="project" value="TreeGrafter"/>
</dbReference>
<evidence type="ECO:0000259" key="18">
    <source>
        <dbReference type="Pfam" id="PF00361"/>
    </source>
</evidence>
<keyword evidence="14 17" id="KW-0496">Mitochondrion</keyword>
<keyword evidence="7 17" id="KW-0679">Respiratory chain</keyword>
<feature type="transmembrane region" description="Helical" evidence="17">
    <location>
        <begin position="138"/>
        <end position="157"/>
    </location>
</feature>
<evidence type="ECO:0000256" key="5">
    <source>
        <dbReference type="ARBA" id="ARBA00021006"/>
    </source>
</evidence>
<dbReference type="CTD" id="4538"/>
<evidence type="ECO:0000256" key="2">
    <source>
        <dbReference type="ARBA" id="ARBA00004225"/>
    </source>
</evidence>
<dbReference type="RefSeq" id="YP_010586417.1">
    <property type="nucleotide sequence ID" value="NC_069273.1"/>
</dbReference>
<keyword evidence="13 17" id="KW-0830">Ubiquinone</keyword>